<dbReference type="InterPro" id="IPR036770">
    <property type="entry name" value="Ankyrin_rpt-contain_sf"/>
</dbReference>
<dbReference type="Gene3D" id="1.25.40.20">
    <property type="entry name" value="Ankyrin repeat-containing domain"/>
    <property type="match status" value="1"/>
</dbReference>
<dbReference type="OrthoDB" id="674805at2759"/>
<keyword evidence="5 7" id="KW-0040">ANK repeat</keyword>
<dbReference type="SUPFAM" id="SSF48403">
    <property type="entry name" value="Ankyrin repeat"/>
    <property type="match status" value="1"/>
</dbReference>
<feature type="repeat" description="ANK" evidence="7">
    <location>
        <begin position="139"/>
        <end position="163"/>
    </location>
</feature>
<evidence type="ECO:0000313" key="10">
    <source>
        <dbReference type="EMBL" id="OVA19796.1"/>
    </source>
</evidence>
<feature type="domain" description="PGG" evidence="9">
    <location>
        <begin position="317"/>
        <end position="436"/>
    </location>
</feature>
<evidence type="ECO:0000256" key="7">
    <source>
        <dbReference type="PROSITE-ProRule" id="PRU00023"/>
    </source>
</evidence>
<evidence type="ECO:0000256" key="6">
    <source>
        <dbReference type="ARBA" id="ARBA00023136"/>
    </source>
</evidence>
<feature type="repeat" description="ANK" evidence="7">
    <location>
        <begin position="70"/>
        <end position="103"/>
    </location>
</feature>
<organism evidence="10 11">
    <name type="scientific">Macleaya cordata</name>
    <name type="common">Five-seeded plume-poppy</name>
    <name type="synonym">Bocconia cordata</name>
    <dbReference type="NCBI Taxonomy" id="56857"/>
    <lineage>
        <taxon>Eukaryota</taxon>
        <taxon>Viridiplantae</taxon>
        <taxon>Streptophyta</taxon>
        <taxon>Embryophyta</taxon>
        <taxon>Tracheophyta</taxon>
        <taxon>Spermatophyta</taxon>
        <taxon>Magnoliopsida</taxon>
        <taxon>Ranunculales</taxon>
        <taxon>Papaveraceae</taxon>
        <taxon>Papaveroideae</taxon>
        <taxon>Macleaya</taxon>
    </lineage>
</organism>
<keyword evidence="6 8" id="KW-0472">Membrane</keyword>
<gene>
    <name evidence="10" type="ORF">BVC80_1687g14</name>
</gene>
<feature type="repeat" description="ANK" evidence="7">
    <location>
        <begin position="105"/>
        <end position="127"/>
    </location>
</feature>
<feature type="transmembrane region" description="Helical" evidence="8">
    <location>
        <begin position="416"/>
        <end position="435"/>
    </location>
</feature>
<dbReference type="InterPro" id="IPR002110">
    <property type="entry name" value="Ankyrin_rpt"/>
</dbReference>
<comment type="subcellular location">
    <subcellularLocation>
        <location evidence="1">Membrane</location>
        <topology evidence="1">Multi-pass membrane protein</topology>
    </subcellularLocation>
</comment>
<keyword evidence="4 8" id="KW-1133">Transmembrane helix</keyword>
<comment type="caution">
    <text evidence="10">The sequence shown here is derived from an EMBL/GenBank/DDBJ whole genome shotgun (WGS) entry which is preliminary data.</text>
</comment>
<dbReference type="Pfam" id="PF12796">
    <property type="entry name" value="Ank_2"/>
    <property type="match status" value="2"/>
</dbReference>
<dbReference type="STRING" id="56857.A0A200RAU6"/>
<feature type="transmembrane region" description="Helical" evidence="8">
    <location>
        <begin position="441"/>
        <end position="459"/>
    </location>
</feature>
<dbReference type="SMART" id="SM00248">
    <property type="entry name" value="ANK"/>
    <property type="match status" value="5"/>
</dbReference>
<dbReference type="PROSITE" id="PS50088">
    <property type="entry name" value="ANK_REPEAT"/>
    <property type="match status" value="4"/>
</dbReference>
<dbReference type="PANTHER" id="PTHR24186:SF37">
    <property type="entry name" value="PGG DOMAIN-CONTAINING PROTEIN"/>
    <property type="match status" value="1"/>
</dbReference>
<evidence type="ECO:0000313" key="11">
    <source>
        <dbReference type="Proteomes" id="UP000195402"/>
    </source>
</evidence>
<dbReference type="FunCoup" id="A0A200RAU6">
    <property type="interactions" value="94"/>
</dbReference>
<feature type="repeat" description="ANK" evidence="7">
    <location>
        <begin position="176"/>
        <end position="208"/>
    </location>
</feature>
<dbReference type="AlphaFoldDB" id="A0A200RAU6"/>
<evidence type="ECO:0000256" key="8">
    <source>
        <dbReference type="SAM" id="Phobius"/>
    </source>
</evidence>
<protein>
    <submittedName>
        <fullName evidence="10">Ankyrin repeat</fullName>
    </submittedName>
</protein>
<feature type="transmembrane region" description="Helical" evidence="8">
    <location>
        <begin position="383"/>
        <end position="404"/>
    </location>
</feature>
<evidence type="ECO:0000256" key="1">
    <source>
        <dbReference type="ARBA" id="ARBA00004141"/>
    </source>
</evidence>
<keyword evidence="3" id="KW-0677">Repeat</keyword>
<dbReference type="Proteomes" id="UP000195402">
    <property type="component" value="Unassembled WGS sequence"/>
</dbReference>
<evidence type="ECO:0000256" key="3">
    <source>
        <dbReference type="ARBA" id="ARBA00022737"/>
    </source>
</evidence>
<accession>A0A200RAU6</accession>
<evidence type="ECO:0000256" key="2">
    <source>
        <dbReference type="ARBA" id="ARBA00022692"/>
    </source>
</evidence>
<keyword evidence="2 8" id="KW-0812">Transmembrane</keyword>
<reference evidence="10 11" key="1">
    <citation type="journal article" date="2017" name="Mol. Plant">
        <title>The Genome of Medicinal Plant Macleaya cordata Provides New Insights into Benzylisoquinoline Alkaloids Metabolism.</title>
        <authorList>
            <person name="Liu X."/>
            <person name="Liu Y."/>
            <person name="Huang P."/>
            <person name="Ma Y."/>
            <person name="Qing Z."/>
            <person name="Tang Q."/>
            <person name="Cao H."/>
            <person name="Cheng P."/>
            <person name="Zheng Y."/>
            <person name="Yuan Z."/>
            <person name="Zhou Y."/>
            <person name="Liu J."/>
            <person name="Tang Z."/>
            <person name="Zhuo Y."/>
            <person name="Zhang Y."/>
            <person name="Yu L."/>
            <person name="Huang J."/>
            <person name="Yang P."/>
            <person name="Peng Q."/>
            <person name="Zhang J."/>
            <person name="Jiang W."/>
            <person name="Zhang Z."/>
            <person name="Lin K."/>
            <person name="Ro D.K."/>
            <person name="Chen X."/>
            <person name="Xiong X."/>
            <person name="Shang Y."/>
            <person name="Huang S."/>
            <person name="Zeng J."/>
        </authorList>
    </citation>
    <scope>NUCLEOTIDE SEQUENCE [LARGE SCALE GENOMIC DNA]</scope>
    <source>
        <strain evidence="11">cv. BLH2017</strain>
        <tissue evidence="10">Root</tissue>
    </source>
</reference>
<dbReference type="PANTHER" id="PTHR24186">
    <property type="entry name" value="PROTEIN PHOSPHATASE 1 REGULATORY SUBUNIT"/>
    <property type="match status" value="1"/>
</dbReference>
<sequence length="504" mass="56119">MDQRLFDAAQTGNLQVLNELLTVDRLILQKVSLGPISETPLHVAALAGQIEFAKEIIRRRPEFAKELNKDGFSPIHLASANGYVEIVKELLTQVGSSLCVLKDIEGRTALHCAVLKGRIDVIEVLISAYSECIREVTPRNETVLHLAVKNNQFEALKGLLESGHVSDEVLNAKDRDGNTLLHLAISKKQYQTIEYLLQCQATVSRIEVNAKNAINLTAMDIFDLLLSSSSCELHDIEVREILRHAGAERSRDINMNNQQVVVVPAAPATPNTSHEVLPTVQQDHISIPIRQEPIISRATKLLKDFSTEIFGEIENSSSETRNILMVVAVLIATVTYQGGINPPGGVWQDHSHENNGTIITSVVVGKSIHHAGKAIMVYEHLCFILFMVFNTVGFFTSLIIISLLTSKFPLKAWLRLAVISMATAFGCGVCFIASFSGCIKIFLLLFFCGAVVGWYYWWIEKFALVTIRRLSNNTENRNFLQRIVRFIASHSFRPNNAVHQVDQL</sequence>
<dbReference type="Pfam" id="PF13962">
    <property type="entry name" value="PGG"/>
    <property type="match status" value="1"/>
</dbReference>
<dbReference type="InterPro" id="IPR026961">
    <property type="entry name" value="PGG_dom"/>
</dbReference>
<proteinExistence type="predicted"/>
<dbReference type="GO" id="GO:0005886">
    <property type="term" value="C:plasma membrane"/>
    <property type="evidence" value="ECO:0007669"/>
    <property type="project" value="TreeGrafter"/>
</dbReference>
<dbReference type="InParanoid" id="A0A200RAU6"/>
<name>A0A200RAU6_MACCD</name>
<evidence type="ECO:0000256" key="4">
    <source>
        <dbReference type="ARBA" id="ARBA00022989"/>
    </source>
</evidence>
<evidence type="ECO:0000256" key="5">
    <source>
        <dbReference type="ARBA" id="ARBA00023043"/>
    </source>
</evidence>
<dbReference type="EMBL" id="MVGT01000171">
    <property type="protein sequence ID" value="OVA19796.1"/>
    <property type="molecule type" value="Genomic_DNA"/>
</dbReference>
<dbReference type="PROSITE" id="PS50297">
    <property type="entry name" value="ANK_REP_REGION"/>
    <property type="match status" value="4"/>
</dbReference>
<keyword evidence="11" id="KW-1185">Reference proteome</keyword>
<evidence type="ECO:0000259" key="9">
    <source>
        <dbReference type="Pfam" id="PF13962"/>
    </source>
</evidence>
<dbReference type="OMA" id="GPKQSND"/>